<name>A0ABT4AUZ4_9ACTN</name>
<dbReference type="RefSeq" id="WP_267561113.1">
    <property type="nucleotide sequence ID" value="NZ_JAPNTZ010000001.1"/>
</dbReference>
<organism evidence="1 2">
    <name type="scientific">Paractinoplanes pyxinae</name>
    <dbReference type="NCBI Taxonomy" id="2997416"/>
    <lineage>
        <taxon>Bacteria</taxon>
        <taxon>Bacillati</taxon>
        <taxon>Actinomycetota</taxon>
        <taxon>Actinomycetes</taxon>
        <taxon>Micromonosporales</taxon>
        <taxon>Micromonosporaceae</taxon>
        <taxon>Paractinoplanes</taxon>
    </lineage>
</organism>
<proteinExistence type="predicted"/>
<dbReference type="PANTHER" id="PTHR36849">
    <property type="entry name" value="CYTOPLASMIC PROTEIN-RELATED"/>
    <property type="match status" value="1"/>
</dbReference>
<dbReference type="Pfam" id="PF22752">
    <property type="entry name" value="DUF488-N3i"/>
    <property type="match status" value="1"/>
</dbReference>
<sequence length="115" mass="13263">MRVRFGRVYDEPVDKATTRVLVDRLWPRGMTKERAALDEWCKQVAPSTELRQWYGHDPDKFAEFRRRYEAELAAGEQARQLAHLRELAEKPLLLLTASKNADISEAAVLAALLNR</sequence>
<reference evidence="1" key="1">
    <citation type="submission" date="2022-11" db="EMBL/GenBank/DDBJ databases">
        <authorList>
            <person name="Somphong A."/>
            <person name="Phongsopitanun W."/>
        </authorList>
    </citation>
    <scope>NUCLEOTIDE SEQUENCE</scope>
    <source>
        <strain evidence="1">Pm04-4</strain>
    </source>
</reference>
<accession>A0ABT4AUZ4</accession>
<evidence type="ECO:0000313" key="2">
    <source>
        <dbReference type="Proteomes" id="UP001151002"/>
    </source>
</evidence>
<evidence type="ECO:0000313" key="1">
    <source>
        <dbReference type="EMBL" id="MCY1137250.1"/>
    </source>
</evidence>
<gene>
    <name evidence="1" type="ORF">OWR29_04505</name>
</gene>
<dbReference type="EMBL" id="JAPNTZ010000001">
    <property type="protein sequence ID" value="MCY1137250.1"/>
    <property type="molecule type" value="Genomic_DNA"/>
</dbReference>
<dbReference type="PANTHER" id="PTHR36849:SF1">
    <property type="entry name" value="CYTOPLASMIC PROTEIN"/>
    <property type="match status" value="1"/>
</dbReference>
<keyword evidence="2" id="KW-1185">Reference proteome</keyword>
<dbReference type="InterPro" id="IPR052552">
    <property type="entry name" value="YeaO-like"/>
</dbReference>
<comment type="caution">
    <text evidence="1">The sequence shown here is derived from an EMBL/GenBank/DDBJ whole genome shotgun (WGS) entry which is preliminary data.</text>
</comment>
<dbReference type="Proteomes" id="UP001151002">
    <property type="component" value="Unassembled WGS sequence"/>
</dbReference>
<protein>
    <submittedName>
        <fullName evidence="1">DUF488 family protein</fullName>
    </submittedName>
</protein>